<feature type="region of interest" description="Disordered" evidence="8">
    <location>
        <begin position="107"/>
        <end position="162"/>
    </location>
</feature>
<dbReference type="Pfam" id="PF14368">
    <property type="entry name" value="LTP_2"/>
    <property type="match status" value="1"/>
</dbReference>
<proteinExistence type="inferred from homology"/>
<dbReference type="PANTHER" id="PTHR33044">
    <property type="entry name" value="BIFUNCTIONAL INHIBITOR/LIPID-TRANSFER PROTEIN/SEED STORAGE 2S ALBUMIN SUPERFAMILY PROTEIN-RELATED"/>
    <property type="match status" value="1"/>
</dbReference>
<keyword evidence="4 9" id="KW-0732">Signal</keyword>
<evidence type="ECO:0000256" key="2">
    <source>
        <dbReference type="ARBA" id="ARBA00009748"/>
    </source>
</evidence>
<sequence>MAKEAMKIILATVVMAASLWIPAASQTGCTTALIGLAPCLSYISGNSSTPSSSCCSQLASVVQAQAQCLCTVLNGGGSIVGISINQTQALALPGACKVQTPPASQCKAGAGGSSSTPAKSPSAAPTTPTTPSTTPSDTPAAPTGSPSGNGSKSTNGDSSDGRMNKSAMSIVFTALIFGSTLASFF</sequence>
<evidence type="ECO:0000256" key="6">
    <source>
        <dbReference type="ARBA" id="ARBA00023180"/>
    </source>
</evidence>
<evidence type="ECO:0000256" key="7">
    <source>
        <dbReference type="ARBA" id="ARBA00023288"/>
    </source>
</evidence>
<reference evidence="11 12" key="2">
    <citation type="journal article" date="2017" name="Nature">
        <title>The Apostasia genome and the evolution of orchids.</title>
        <authorList>
            <person name="Zhang G.Q."/>
            <person name="Liu K.W."/>
            <person name="Li Z."/>
            <person name="Lohaus R."/>
            <person name="Hsiao Y.Y."/>
            <person name="Niu S.C."/>
            <person name="Wang J.Y."/>
            <person name="Lin Y.C."/>
            <person name="Xu Q."/>
            <person name="Chen L.J."/>
            <person name="Yoshida K."/>
            <person name="Fujiwara S."/>
            <person name="Wang Z.W."/>
            <person name="Zhang Y.Q."/>
            <person name="Mitsuda N."/>
            <person name="Wang M."/>
            <person name="Liu G.H."/>
            <person name="Pecoraro L."/>
            <person name="Huang H.X."/>
            <person name="Xiao X.J."/>
            <person name="Lin M."/>
            <person name="Wu X.Y."/>
            <person name="Wu W.L."/>
            <person name="Chen Y.Y."/>
            <person name="Chang S.B."/>
            <person name="Sakamoto S."/>
            <person name="Ohme-Takagi M."/>
            <person name="Yagi M."/>
            <person name="Zeng S.J."/>
            <person name="Shen C.Y."/>
            <person name="Yeh C.M."/>
            <person name="Luo Y.B."/>
            <person name="Tsai W.C."/>
            <person name="Van de Peer Y."/>
            <person name="Liu Z.J."/>
        </authorList>
    </citation>
    <scope>NUCLEOTIDE SEQUENCE [LARGE SCALE GENOMIC DNA]</scope>
    <source>
        <tissue evidence="11">The whole plant</tissue>
    </source>
</reference>
<dbReference type="FunFam" id="1.10.110.10:FF:000001">
    <property type="entry name" value="Bifunctional inhibitor/lipid-transfer protein/seed storage 2S albumin superfamily protein"/>
    <property type="match status" value="1"/>
</dbReference>
<dbReference type="OrthoDB" id="911994at2759"/>
<dbReference type="EMBL" id="KZ502537">
    <property type="protein sequence ID" value="PKU76674.1"/>
    <property type="molecule type" value="Genomic_DNA"/>
</dbReference>
<evidence type="ECO:0000259" key="10">
    <source>
        <dbReference type="SMART" id="SM00499"/>
    </source>
</evidence>
<comment type="subcellular location">
    <subcellularLocation>
        <location evidence="1">Cell membrane</location>
        <topology evidence="1">Lipid-anchor</topology>
        <topology evidence="1">GPI-anchor</topology>
    </subcellularLocation>
</comment>
<evidence type="ECO:0000256" key="5">
    <source>
        <dbReference type="ARBA" id="ARBA00023157"/>
    </source>
</evidence>
<evidence type="ECO:0000256" key="3">
    <source>
        <dbReference type="ARBA" id="ARBA00022622"/>
    </source>
</evidence>
<name>A0A2I0WLY6_9ASPA</name>
<reference evidence="11 12" key="1">
    <citation type="journal article" date="2016" name="Sci. Rep.">
        <title>The Dendrobium catenatum Lindl. genome sequence provides insights into polysaccharide synthase, floral development and adaptive evolution.</title>
        <authorList>
            <person name="Zhang G.Q."/>
            <person name="Xu Q."/>
            <person name="Bian C."/>
            <person name="Tsai W.C."/>
            <person name="Yeh C.M."/>
            <person name="Liu K.W."/>
            <person name="Yoshida K."/>
            <person name="Zhang L.S."/>
            <person name="Chang S.B."/>
            <person name="Chen F."/>
            <person name="Shi Y."/>
            <person name="Su Y.Y."/>
            <person name="Zhang Y.Q."/>
            <person name="Chen L.J."/>
            <person name="Yin Y."/>
            <person name="Lin M."/>
            <person name="Huang H."/>
            <person name="Deng H."/>
            <person name="Wang Z.W."/>
            <person name="Zhu S.L."/>
            <person name="Zhao X."/>
            <person name="Deng C."/>
            <person name="Niu S.C."/>
            <person name="Huang J."/>
            <person name="Wang M."/>
            <person name="Liu G.H."/>
            <person name="Yang H.J."/>
            <person name="Xiao X.J."/>
            <person name="Hsiao Y.Y."/>
            <person name="Wu W.L."/>
            <person name="Chen Y.Y."/>
            <person name="Mitsuda N."/>
            <person name="Ohme-Takagi M."/>
            <person name="Luo Y.B."/>
            <person name="Van de Peer Y."/>
            <person name="Liu Z.J."/>
        </authorList>
    </citation>
    <scope>NUCLEOTIDE SEQUENCE [LARGE SCALE GENOMIC DNA]</scope>
    <source>
        <tissue evidence="11">The whole plant</tissue>
    </source>
</reference>
<keyword evidence="3" id="KW-0336">GPI-anchor</keyword>
<dbReference type="GO" id="GO:0098552">
    <property type="term" value="C:side of membrane"/>
    <property type="evidence" value="ECO:0007669"/>
    <property type="project" value="UniProtKB-KW"/>
</dbReference>
<feature type="compositionally biased region" description="Polar residues" evidence="8">
    <location>
        <begin position="148"/>
        <end position="158"/>
    </location>
</feature>
<evidence type="ECO:0000256" key="1">
    <source>
        <dbReference type="ARBA" id="ARBA00004609"/>
    </source>
</evidence>
<protein>
    <submittedName>
        <fullName evidence="11">Non-specific lipid-transfer protein-like protein</fullName>
    </submittedName>
</protein>
<dbReference type="GO" id="GO:0006869">
    <property type="term" value="P:lipid transport"/>
    <property type="evidence" value="ECO:0007669"/>
    <property type="project" value="InterPro"/>
</dbReference>
<dbReference type="STRING" id="906689.A0A2I0WLY6"/>
<dbReference type="GO" id="GO:0005886">
    <property type="term" value="C:plasma membrane"/>
    <property type="evidence" value="ECO:0007669"/>
    <property type="project" value="UniProtKB-SubCell"/>
</dbReference>
<dbReference type="Proteomes" id="UP000233837">
    <property type="component" value="Unassembled WGS sequence"/>
</dbReference>
<evidence type="ECO:0000313" key="12">
    <source>
        <dbReference type="Proteomes" id="UP000233837"/>
    </source>
</evidence>
<comment type="similarity">
    <text evidence="2">Belongs to the plant LTP family.</text>
</comment>
<evidence type="ECO:0000313" key="11">
    <source>
        <dbReference type="EMBL" id="PKU76674.1"/>
    </source>
</evidence>
<keyword evidence="5" id="KW-1015">Disulfide bond</keyword>
<dbReference type="AlphaFoldDB" id="A0A2I0WLY6"/>
<dbReference type="SUPFAM" id="SSF47699">
    <property type="entry name" value="Bifunctional inhibitor/lipid-transfer protein/seed storage 2S albumin"/>
    <property type="match status" value="1"/>
</dbReference>
<keyword evidence="12" id="KW-1185">Reference proteome</keyword>
<keyword evidence="3" id="KW-0472">Membrane</keyword>
<feature type="chain" id="PRO_5014197407" evidence="9">
    <location>
        <begin position="26"/>
        <end position="185"/>
    </location>
</feature>
<dbReference type="Gene3D" id="1.10.110.10">
    <property type="entry name" value="Plant lipid-transfer and hydrophobic proteins"/>
    <property type="match status" value="1"/>
</dbReference>
<keyword evidence="7" id="KW-0449">Lipoprotein</keyword>
<feature type="domain" description="Bifunctional inhibitor/plant lipid transfer protein/seed storage helical" evidence="10">
    <location>
        <begin position="29"/>
        <end position="106"/>
    </location>
</feature>
<gene>
    <name evidence="11" type="ORF">MA16_Dca001279</name>
</gene>
<evidence type="ECO:0000256" key="8">
    <source>
        <dbReference type="SAM" id="MobiDB-lite"/>
    </source>
</evidence>
<dbReference type="InterPro" id="IPR036312">
    <property type="entry name" value="Bifun_inhib/LTP/seed_sf"/>
</dbReference>
<dbReference type="CDD" id="cd00010">
    <property type="entry name" value="AAI_LTSS"/>
    <property type="match status" value="1"/>
</dbReference>
<dbReference type="InterPro" id="IPR043325">
    <property type="entry name" value="LTSS"/>
</dbReference>
<organism evidence="11 12">
    <name type="scientific">Dendrobium catenatum</name>
    <dbReference type="NCBI Taxonomy" id="906689"/>
    <lineage>
        <taxon>Eukaryota</taxon>
        <taxon>Viridiplantae</taxon>
        <taxon>Streptophyta</taxon>
        <taxon>Embryophyta</taxon>
        <taxon>Tracheophyta</taxon>
        <taxon>Spermatophyta</taxon>
        <taxon>Magnoliopsida</taxon>
        <taxon>Liliopsida</taxon>
        <taxon>Asparagales</taxon>
        <taxon>Orchidaceae</taxon>
        <taxon>Epidendroideae</taxon>
        <taxon>Malaxideae</taxon>
        <taxon>Dendrobiinae</taxon>
        <taxon>Dendrobium</taxon>
    </lineage>
</organism>
<feature type="signal peptide" evidence="9">
    <location>
        <begin position="1"/>
        <end position="25"/>
    </location>
</feature>
<keyword evidence="6" id="KW-0325">Glycoprotein</keyword>
<dbReference type="InterPro" id="IPR000528">
    <property type="entry name" value="Plant_nsLTP"/>
</dbReference>
<dbReference type="PRINTS" id="PR00382">
    <property type="entry name" value="LIPIDTRNSFER"/>
</dbReference>
<evidence type="ECO:0000256" key="4">
    <source>
        <dbReference type="ARBA" id="ARBA00022729"/>
    </source>
</evidence>
<accession>A0A2I0WLY6</accession>
<dbReference type="GO" id="GO:0008289">
    <property type="term" value="F:lipid binding"/>
    <property type="evidence" value="ECO:0007669"/>
    <property type="project" value="InterPro"/>
</dbReference>
<dbReference type="SMART" id="SM00499">
    <property type="entry name" value="AAI"/>
    <property type="match status" value="1"/>
</dbReference>
<dbReference type="InterPro" id="IPR016140">
    <property type="entry name" value="Bifunc_inhib/LTP/seed_store"/>
</dbReference>
<feature type="compositionally biased region" description="Low complexity" evidence="8">
    <location>
        <begin position="113"/>
        <end position="146"/>
    </location>
</feature>
<evidence type="ECO:0000256" key="9">
    <source>
        <dbReference type="SAM" id="SignalP"/>
    </source>
</evidence>